<name>A0A2P6Q969_ROSCH</name>
<dbReference type="Proteomes" id="UP000238479">
    <property type="component" value="Chromosome 5"/>
</dbReference>
<dbReference type="Gramene" id="PRQ30725">
    <property type="protein sequence ID" value="PRQ30725"/>
    <property type="gene ID" value="RchiOBHm_Chr5g0027701"/>
</dbReference>
<keyword evidence="1" id="KW-0472">Membrane</keyword>
<organism evidence="2 3">
    <name type="scientific">Rosa chinensis</name>
    <name type="common">China rose</name>
    <dbReference type="NCBI Taxonomy" id="74649"/>
    <lineage>
        <taxon>Eukaryota</taxon>
        <taxon>Viridiplantae</taxon>
        <taxon>Streptophyta</taxon>
        <taxon>Embryophyta</taxon>
        <taxon>Tracheophyta</taxon>
        <taxon>Spermatophyta</taxon>
        <taxon>Magnoliopsida</taxon>
        <taxon>eudicotyledons</taxon>
        <taxon>Gunneridae</taxon>
        <taxon>Pentapetalae</taxon>
        <taxon>rosids</taxon>
        <taxon>fabids</taxon>
        <taxon>Rosales</taxon>
        <taxon>Rosaceae</taxon>
        <taxon>Rosoideae</taxon>
        <taxon>Rosoideae incertae sedis</taxon>
        <taxon>Rosa</taxon>
    </lineage>
</organism>
<gene>
    <name evidence="2" type="ORF">RchiOBHm_Chr5g0027701</name>
</gene>
<protein>
    <submittedName>
        <fullName evidence="2">Uncharacterized protein</fullName>
    </submittedName>
</protein>
<reference evidence="2 3" key="1">
    <citation type="journal article" date="2018" name="Nat. Genet.">
        <title>The Rosa genome provides new insights in the design of modern roses.</title>
        <authorList>
            <person name="Bendahmane M."/>
        </authorList>
    </citation>
    <scope>NUCLEOTIDE SEQUENCE [LARGE SCALE GENOMIC DNA]</scope>
    <source>
        <strain evidence="3">cv. Old Blush</strain>
    </source>
</reference>
<keyword evidence="3" id="KW-1185">Reference proteome</keyword>
<evidence type="ECO:0000313" key="2">
    <source>
        <dbReference type="EMBL" id="PRQ30725.1"/>
    </source>
</evidence>
<evidence type="ECO:0000313" key="3">
    <source>
        <dbReference type="Proteomes" id="UP000238479"/>
    </source>
</evidence>
<dbReference type="AlphaFoldDB" id="A0A2P6Q969"/>
<keyword evidence="1" id="KW-1133">Transmembrane helix</keyword>
<sequence>MHVDIVASTFKVSPATIIVAAIDLSVVKNWSARSEKKEKLESINQDWKNFWVELSVIFAQVVSSWSYRWFSLLLGAPYLDVLTARGKDLRHASPVRWSSVLLSIIDISAPRLHQQVMKHLDGNNHSQLYNVKKGKIM</sequence>
<proteinExistence type="predicted"/>
<keyword evidence="1" id="KW-0812">Transmembrane</keyword>
<evidence type="ECO:0000256" key="1">
    <source>
        <dbReference type="SAM" id="Phobius"/>
    </source>
</evidence>
<dbReference type="EMBL" id="PDCK01000043">
    <property type="protein sequence ID" value="PRQ30725.1"/>
    <property type="molecule type" value="Genomic_DNA"/>
</dbReference>
<accession>A0A2P6Q969</accession>
<comment type="caution">
    <text evidence="2">The sequence shown here is derived from an EMBL/GenBank/DDBJ whole genome shotgun (WGS) entry which is preliminary data.</text>
</comment>
<feature type="transmembrane region" description="Helical" evidence="1">
    <location>
        <begin position="12"/>
        <end position="30"/>
    </location>
</feature>